<organism evidence="3 4">
    <name type="scientific">Pseudobdellovibrio exovorus JSS</name>
    <dbReference type="NCBI Taxonomy" id="1184267"/>
    <lineage>
        <taxon>Bacteria</taxon>
        <taxon>Pseudomonadati</taxon>
        <taxon>Bdellovibrionota</taxon>
        <taxon>Bdellovibrionia</taxon>
        <taxon>Bdellovibrionales</taxon>
        <taxon>Pseudobdellovibrionaceae</taxon>
        <taxon>Pseudobdellovibrio</taxon>
    </lineage>
</organism>
<dbReference type="eggNOG" id="COG3012">
    <property type="taxonomic scope" value="Bacteria"/>
</dbReference>
<dbReference type="KEGG" id="bex:A11Q_347"/>
<dbReference type="InterPro" id="IPR032710">
    <property type="entry name" value="NTF2-like_dom_sf"/>
</dbReference>
<evidence type="ECO:0000313" key="3">
    <source>
        <dbReference type="EMBL" id="AGH94567.1"/>
    </source>
</evidence>
<evidence type="ECO:0000313" key="4">
    <source>
        <dbReference type="Proteomes" id="UP000012040"/>
    </source>
</evidence>
<dbReference type="HOGENOM" id="CLU_099590_0_1_7"/>
<accession>M4V5F7</accession>
<dbReference type="OrthoDB" id="21421at2"/>
<dbReference type="PANTHER" id="PTHR33747:SF1">
    <property type="entry name" value="ADENYLATE CYCLASE-ASSOCIATED CAP C-TERMINAL DOMAIN-CONTAINING PROTEIN"/>
    <property type="match status" value="1"/>
</dbReference>
<dbReference type="PANTHER" id="PTHR33747">
    <property type="entry name" value="UPF0225 PROTEIN SCO1677"/>
    <property type="match status" value="1"/>
</dbReference>
<dbReference type="PATRIC" id="fig|1184267.3.peg.349"/>
<dbReference type="Proteomes" id="UP000012040">
    <property type="component" value="Chromosome"/>
</dbReference>
<sequence length="178" mass="19783">MNCPCQSQQSFETCCQPFLTGSALPETAEKLMRSRYTAFTQADVAYLKKTLAPESRHDFDEAATRKWAETAKWKGLQILATVKGTAQDKKGTVEFIATYEADGEGLDHHEVSEFRKAENGQWLFVEGDGHTHAEGEGHHHHHEKPQTVQREAPKIGRNDPCTCGSGKKYKKCCGTDAA</sequence>
<dbReference type="InterPro" id="IPR048469">
    <property type="entry name" value="YchJ-like_M"/>
</dbReference>
<dbReference type="RefSeq" id="WP_015469057.1">
    <property type="nucleotide sequence ID" value="NC_020813.1"/>
</dbReference>
<dbReference type="Pfam" id="PF17775">
    <property type="entry name" value="YchJ_M-like"/>
    <property type="match status" value="1"/>
</dbReference>
<keyword evidence="4" id="KW-1185">Reference proteome</keyword>
<protein>
    <recommendedName>
        <fullName evidence="2">YchJ-like middle NTF2-like domain-containing protein</fullName>
    </recommendedName>
</protein>
<evidence type="ECO:0000259" key="2">
    <source>
        <dbReference type="Pfam" id="PF17775"/>
    </source>
</evidence>
<dbReference type="SUPFAM" id="SSF54427">
    <property type="entry name" value="NTF2-like"/>
    <property type="match status" value="1"/>
</dbReference>
<reference evidence="3 4" key="1">
    <citation type="journal article" date="2013" name="ISME J.">
        <title>By their genes ye shall know them: genomic signatures of predatory bacteria.</title>
        <authorList>
            <person name="Pasternak Z."/>
            <person name="Pietrokovski S."/>
            <person name="Rotem O."/>
            <person name="Gophna U."/>
            <person name="Lurie-Weinberger M.N."/>
            <person name="Jurkevitch E."/>
        </authorList>
    </citation>
    <scope>NUCLEOTIDE SEQUENCE [LARGE SCALE GENOMIC DNA]</scope>
    <source>
        <strain evidence="3 4">JSS</strain>
    </source>
</reference>
<dbReference type="Pfam" id="PF02810">
    <property type="entry name" value="SEC-C"/>
    <property type="match status" value="1"/>
</dbReference>
<dbReference type="AlphaFoldDB" id="M4V5F7"/>
<name>M4V5F7_9BACT</name>
<dbReference type="SUPFAM" id="SSF103642">
    <property type="entry name" value="Sec-C motif"/>
    <property type="match status" value="1"/>
</dbReference>
<feature type="region of interest" description="Disordered" evidence="1">
    <location>
        <begin position="128"/>
        <end position="159"/>
    </location>
</feature>
<feature type="compositionally biased region" description="Basic and acidic residues" evidence="1">
    <location>
        <begin position="128"/>
        <end position="137"/>
    </location>
</feature>
<dbReference type="STRING" id="1184267.A11Q_347"/>
<dbReference type="EMBL" id="CP003537">
    <property type="protein sequence ID" value="AGH94567.1"/>
    <property type="molecule type" value="Genomic_DNA"/>
</dbReference>
<dbReference type="InterPro" id="IPR004027">
    <property type="entry name" value="SEC_C_motif"/>
</dbReference>
<dbReference type="Gene3D" id="3.10.450.50">
    <property type="match status" value="1"/>
</dbReference>
<feature type="domain" description="YchJ-like middle NTF2-like" evidence="2">
    <location>
        <begin position="27"/>
        <end position="127"/>
    </location>
</feature>
<proteinExistence type="predicted"/>
<evidence type="ECO:0000256" key="1">
    <source>
        <dbReference type="SAM" id="MobiDB-lite"/>
    </source>
</evidence>
<gene>
    <name evidence="3" type="ORF">A11Q_347</name>
</gene>